<evidence type="ECO:0000256" key="2">
    <source>
        <dbReference type="SAM" id="SignalP"/>
    </source>
</evidence>
<protein>
    <recommendedName>
        <fullName evidence="5">Lipoprotein</fullName>
    </recommendedName>
</protein>
<feature type="region of interest" description="Disordered" evidence="1">
    <location>
        <begin position="21"/>
        <end position="74"/>
    </location>
</feature>
<evidence type="ECO:0000313" key="3">
    <source>
        <dbReference type="EMBL" id="MFC4102326.1"/>
    </source>
</evidence>
<dbReference type="Proteomes" id="UP001595715">
    <property type="component" value="Unassembled WGS sequence"/>
</dbReference>
<accession>A0ABV8K8F4</accession>
<proteinExistence type="predicted"/>
<dbReference type="PROSITE" id="PS51257">
    <property type="entry name" value="PROKAR_LIPOPROTEIN"/>
    <property type="match status" value="1"/>
</dbReference>
<evidence type="ECO:0000256" key="1">
    <source>
        <dbReference type="SAM" id="MobiDB-lite"/>
    </source>
</evidence>
<keyword evidence="4" id="KW-1185">Reference proteome</keyword>
<dbReference type="RefSeq" id="WP_377720946.1">
    <property type="nucleotide sequence ID" value="NZ_JBHSAM010000033.1"/>
</dbReference>
<evidence type="ECO:0000313" key="4">
    <source>
        <dbReference type="Proteomes" id="UP001595715"/>
    </source>
</evidence>
<feature type="signal peptide" evidence="2">
    <location>
        <begin position="1"/>
        <end position="24"/>
    </location>
</feature>
<organism evidence="3 4">
    <name type="scientific">Paenibacillus xanthanilyticus</name>
    <dbReference type="NCBI Taxonomy" id="1783531"/>
    <lineage>
        <taxon>Bacteria</taxon>
        <taxon>Bacillati</taxon>
        <taxon>Bacillota</taxon>
        <taxon>Bacilli</taxon>
        <taxon>Bacillales</taxon>
        <taxon>Paenibacillaceae</taxon>
        <taxon>Paenibacillus</taxon>
    </lineage>
</organism>
<sequence length="320" mass="34069">MRKTLLLAVLACTLAGCSSNNDQAAHRAPQQNGQAENTTADSGNTVVEEETTAGATADGEAEPSEAEASEEAMNREELGKGAFAFADETGKRLITIGDTEAKQDHYDLAVGSNGTVLKVKFAQQQASDAEDTSRQSMYNFDHIAGHVYVVVEGDAKPDDTYLMTTSDVWVPGAALAIDAAGHGQTVDEQLVQAVEAKKQRGVLQGGKIADIGADSALYLIQFERQEDDMLASLVLTRGNELLFCDFPATYEPSSTWRVDDGGEISAGQFELMFAANTDKGLVLSVNWLGAEGITSFFIGEEGESGLKRLDTGVARYTAPL</sequence>
<feature type="compositionally biased region" description="Polar residues" evidence="1">
    <location>
        <begin position="21"/>
        <end position="44"/>
    </location>
</feature>
<reference evidence="4" key="1">
    <citation type="journal article" date="2019" name="Int. J. Syst. Evol. Microbiol.">
        <title>The Global Catalogue of Microorganisms (GCM) 10K type strain sequencing project: providing services to taxonomists for standard genome sequencing and annotation.</title>
        <authorList>
            <consortium name="The Broad Institute Genomics Platform"/>
            <consortium name="The Broad Institute Genome Sequencing Center for Infectious Disease"/>
            <person name="Wu L."/>
            <person name="Ma J."/>
        </authorList>
    </citation>
    <scope>NUCLEOTIDE SEQUENCE [LARGE SCALE GENOMIC DNA]</scope>
    <source>
        <strain evidence="4">IBRC-M 10987</strain>
    </source>
</reference>
<name>A0ABV8K8F4_9BACL</name>
<comment type="caution">
    <text evidence="3">The sequence shown here is derived from an EMBL/GenBank/DDBJ whole genome shotgun (WGS) entry which is preliminary data.</text>
</comment>
<gene>
    <name evidence="3" type="ORF">ACFOZ8_22165</name>
</gene>
<dbReference type="EMBL" id="JBHSAM010000033">
    <property type="protein sequence ID" value="MFC4102326.1"/>
    <property type="molecule type" value="Genomic_DNA"/>
</dbReference>
<keyword evidence="2" id="KW-0732">Signal</keyword>
<evidence type="ECO:0008006" key="5">
    <source>
        <dbReference type="Google" id="ProtNLM"/>
    </source>
</evidence>
<feature type="compositionally biased region" description="Acidic residues" evidence="1">
    <location>
        <begin position="59"/>
        <end position="70"/>
    </location>
</feature>
<feature type="chain" id="PRO_5045102013" description="Lipoprotein" evidence="2">
    <location>
        <begin position="25"/>
        <end position="320"/>
    </location>
</feature>